<keyword evidence="1" id="KW-0175">Coiled coil</keyword>
<dbReference type="SUPFAM" id="SSF51261">
    <property type="entry name" value="Duplicated hybrid motif"/>
    <property type="match status" value="1"/>
</dbReference>
<dbReference type="Pfam" id="PF01551">
    <property type="entry name" value="Peptidase_M23"/>
    <property type="match status" value="1"/>
</dbReference>
<evidence type="ECO:0000256" key="3">
    <source>
        <dbReference type="SAM" id="SignalP"/>
    </source>
</evidence>
<reference evidence="5 6" key="1">
    <citation type="submission" date="2016-02" db="EMBL/GenBank/DDBJ databases">
        <title>Complete genome sequencing and analysis of ATSB10, Dyella thiooxydans isolated from rhizosphere soil of sunflower (Helianthus annuus L.).</title>
        <authorList>
            <person name="Lee Y."/>
            <person name="Hwangbo K."/>
            <person name="Chung H."/>
            <person name="Yoo J."/>
            <person name="Kim K.Y."/>
            <person name="Sa T.M."/>
            <person name="Um Y."/>
            <person name="Madhaiyan M."/>
        </authorList>
    </citation>
    <scope>NUCLEOTIDE SEQUENCE [LARGE SCALE GENOMIC DNA]</scope>
    <source>
        <strain evidence="5 6">ATSB10</strain>
    </source>
</reference>
<dbReference type="RefSeq" id="WP_063673764.1">
    <property type="nucleotide sequence ID" value="NZ_CP014841.1"/>
</dbReference>
<keyword evidence="6" id="KW-1185">Reference proteome</keyword>
<keyword evidence="3" id="KW-0732">Signal</keyword>
<protein>
    <recommendedName>
        <fullName evidence="4">M23ase beta-sheet core domain-containing protein</fullName>
    </recommendedName>
</protein>
<dbReference type="Gene3D" id="6.10.250.3150">
    <property type="match status" value="1"/>
</dbReference>
<dbReference type="PANTHER" id="PTHR21666">
    <property type="entry name" value="PEPTIDASE-RELATED"/>
    <property type="match status" value="1"/>
</dbReference>
<dbReference type="CDD" id="cd12797">
    <property type="entry name" value="M23_peptidase"/>
    <property type="match status" value="1"/>
</dbReference>
<feature type="compositionally biased region" description="Basic and acidic residues" evidence="2">
    <location>
        <begin position="39"/>
        <end position="68"/>
    </location>
</feature>
<evidence type="ECO:0000313" key="5">
    <source>
        <dbReference type="EMBL" id="AND70773.1"/>
    </source>
</evidence>
<dbReference type="STRING" id="445710.ATSB10_33190"/>
<dbReference type="GO" id="GO:0004222">
    <property type="term" value="F:metalloendopeptidase activity"/>
    <property type="evidence" value="ECO:0007669"/>
    <property type="project" value="TreeGrafter"/>
</dbReference>
<evidence type="ECO:0000256" key="2">
    <source>
        <dbReference type="SAM" id="MobiDB-lite"/>
    </source>
</evidence>
<name>A0A160N439_9GAMM</name>
<dbReference type="OrthoDB" id="9784703at2"/>
<feature type="region of interest" description="Disordered" evidence="2">
    <location>
        <begin position="255"/>
        <end position="274"/>
    </location>
</feature>
<evidence type="ECO:0000256" key="1">
    <source>
        <dbReference type="SAM" id="Coils"/>
    </source>
</evidence>
<dbReference type="PATRIC" id="fig|445710.3.peg.3320"/>
<feature type="compositionally biased region" description="Gly residues" evidence="2">
    <location>
        <begin position="265"/>
        <end position="274"/>
    </location>
</feature>
<dbReference type="Gene3D" id="2.70.70.10">
    <property type="entry name" value="Glucose Permease (Domain IIA)"/>
    <property type="match status" value="1"/>
</dbReference>
<dbReference type="AlphaFoldDB" id="A0A160N439"/>
<dbReference type="PANTHER" id="PTHR21666:SF270">
    <property type="entry name" value="MUREIN HYDROLASE ACTIVATOR ENVC"/>
    <property type="match status" value="1"/>
</dbReference>
<dbReference type="InterPro" id="IPR016047">
    <property type="entry name" value="M23ase_b-sheet_dom"/>
</dbReference>
<dbReference type="InterPro" id="IPR011055">
    <property type="entry name" value="Dup_hybrid_motif"/>
</dbReference>
<evidence type="ECO:0000259" key="4">
    <source>
        <dbReference type="Pfam" id="PF01551"/>
    </source>
</evidence>
<sequence>MPNTARRHLPLLPLLAGLLLLPTPPALAHASRQSATEKAQAEQRLDDVRSRMEALTKSREQTAGERDRINAELARRARALAAAASAVRATEQQIAAKQKDLEQLQQQRSQLQGKLDRQKAAIAELLRATYALGQGSDLRLLLGDEDVARIARSLAYSKYFQQDRLQRVQQLMADLAKLQSLQDAITQEQQALEATRAQQAEQARALGARRAEQKKLADAIDATYRNEGDRLAALKQDERSLTSLVNKLQAAIDKAAREAERRGGGHAGPGGGRGPVLANIRGSLPWPAPGEVHSYGNGVLIRAPGGSEVHAVAKGRVVYANFLRGYGMLVILDHGGGWMSMYGNNEALLHRVGDTVEAGEAVGTAMAPTGVNTGAYFELRHANKPVDPRSWLARHR</sequence>
<feature type="coiled-coil region" evidence="1">
    <location>
        <begin position="87"/>
        <end position="128"/>
    </location>
</feature>
<feature type="chain" id="PRO_5007818684" description="M23ase beta-sheet core domain-containing protein" evidence="3">
    <location>
        <begin position="29"/>
        <end position="396"/>
    </location>
</feature>
<feature type="domain" description="M23ase beta-sheet core" evidence="4">
    <location>
        <begin position="297"/>
        <end position="388"/>
    </location>
</feature>
<dbReference type="InterPro" id="IPR050570">
    <property type="entry name" value="Cell_wall_metabolism_enzyme"/>
</dbReference>
<organism evidence="5 6">
    <name type="scientific">Dyella thiooxydans</name>
    <dbReference type="NCBI Taxonomy" id="445710"/>
    <lineage>
        <taxon>Bacteria</taxon>
        <taxon>Pseudomonadati</taxon>
        <taxon>Pseudomonadota</taxon>
        <taxon>Gammaproteobacteria</taxon>
        <taxon>Lysobacterales</taxon>
        <taxon>Rhodanobacteraceae</taxon>
        <taxon>Dyella</taxon>
    </lineage>
</organism>
<proteinExistence type="predicted"/>
<dbReference type="KEGG" id="dtx:ATSB10_33190"/>
<dbReference type="EMBL" id="CP014841">
    <property type="protein sequence ID" value="AND70773.1"/>
    <property type="molecule type" value="Genomic_DNA"/>
</dbReference>
<accession>A0A160N439</accession>
<feature type="region of interest" description="Disordered" evidence="2">
    <location>
        <begin position="29"/>
        <end position="68"/>
    </location>
</feature>
<feature type="signal peptide" evidence="3">
    <location>
        <begin position="1"/>
        <end position="28"/>
    </location>
</feature>
<feature type="coiled-coil region" evidence="1">
    <location>
        <begin position="168"/>
        <end position="198"/>
    </location>
</feature>
<dbReference type="Proteomes" id="UP000077255">
    <property type="component" value="Chromosome"/>
</dbReference>
<gene>
    <name evidence="5" type="ORF">ATSB10_33190</name>
</gene>
<evidence type="ECO:0000313" key="6">
    <source>
        <dbReference type="Proteomes" id="UP000077255"/>
    </source>
</evidence>